<dbReference type="PANTHER" id="PTHR30349">
    <property type="entry name" value="PHAGE INTEGRASE-RELATED"/>
    <property type="match status" value="1"/>
</dbReference>
<sequence length="349" mass="39425">MGRNRKSKTDQRLPPYVYLAKGRYVWREYKDGKLGREVVLCPGDTPIAKVWAAHSALIAEGIPHRTLRWLFEQYQASPVFQRLAVSTRADYAKYARRIADFPLRNGDPFGSVELDKITPGTLRKWMDKRLETSGTTVNRELAFMGTAFGWALERDIVKSNPAKGVRKEPEKPRDRYVTDHDYQIAYAAAAKYPYLQPIMELAYLCRMRLCEVLDLTRANLDAEGVRVVRRKGSKANLTLWTPRLRAAVDAAQALSRKVVPIDDALAYLIPGDGGGRMRESTVQTAWQRIIPGLAANGELERFTLHDLKAKGISDTEEGERRAGAGHMDGRITERVYNRKLVPVKPSGKE</sequence>
<feature type="domain" description="Tyr recombinase" evidence="6">
    <location>
        <begin position="172"/>
        <end position="349"/>
    </location>
</feature>
<dbReference type="InterPro" id="IPR002104">
    <property type="entry name" value="Integrase_catalytic"/>
</dbReference>
<dbReference type="GO" id="GO:0006310">
    <property type="term" value="P:DNA recombination"/>
    <property type="evidence" value="ECO:0007669"/>
    <property type="project" value="UniProtKB-KW"/>
</dbReference>
<evidence type="ECO:0000313" key="8">
    <source>
        <dbReference type="EMBL" id="SMF96837.1"/>
    </source>
</evidence>
<dbReference type="InterPro" id="IPR010998">
    <property type="entry name" value="Integrase_recombinase_N"/>
</dbReference>
<dbReference type="PROSITE" id="PS51900">
    <property type="entry name" value="CB"/>
    <property type="match status" value="1"/>
</dbReference>
<accession>A0A1Y6D2G6</accession>
<dbReference type="PROSITE" id="PS51898">
    <property type="entry name" value="TYR_RECOMBINASE"/>
    <property type="match status" value="1"/>
</dbReference>
<reference evidence="8 9" key="1">
    <citation type="submission" date="2016-12" db="EMBL/GenBank/DDBJ databases">
        <authorList>
            <person name="Song W.-J."/>
            <person name="Kurnit D.M."/>
        </authorList>
    </citation>
    <scope>NUCLEOTIDE SEQUENCE [LARGE SCALE GENOMIC DNA]</scope>
    <source>
        <strain evidence="8 9">175</strain>
    </source>
</reference>
<protein>
    <submittedName>
        <fullName evidence="8">Phage integrase family protein</fullName>
    </submittedName>
</protein>
<dbReference type="Gene3D" id="1.10.443.10">
    <property type="entry name" value="Intergrase catalytic core"/>
    <property type="match status" value="1"/>
</dbReference>
<dbReference type="RefSeq" id="WP_085215691.1">
    <property type="nucleotide sequence ID" value="NZ_FXAM01000001.1"/>
</dbReference>
<dbReference type="Proteomes" id="UP000192923">
    <property type="component" value="Unassembled WGS sequence"/>
</dbReference>
<gene>
    <name evidence="8" type="ORF">SAMN02949497_4250</name>
</gene>
<dbReference type="InterPro" id="IPR011010">
    <property type="entry name" value="DNA_brk_join_enz"/>
</dbReference>
<keyword evidence="9" id="KW-1185">Reference proteome</keyword>
<dbReference type="GO" id="GO:0003677">
    <property type="term" value="F:DNA binding"/>
    <property type="evidence" value="ECO:0007669"/>
    <property type="project" value="UniProtKB-UniRule"/>
</dbReference>
<dbReference type="SUPFAM" id="SSF56349">
    <property type="entry name" value="DNA breaking-rejoining enzymes"/>
    <property type="match status" value="1"/>
</dbReference>
<dbReference type="PANTHER" id="PTHR30349:SF64">
    <property type="entry name" value="PROPHAGE INTEGRASE INTD-RELATED"/>
    <property type="match status" value="1"/>
</dbReference>
<dbReference type="OrthoDB" id="6173494at2"/>
<evidence type="ECO:0000313" key="9">
    <source>
        <dbReference type="Proteomes" id="UP000192923"/>
    </source>
</evidence>
<dbReference type="GO" id="GO:0015074">
    <property type="term" value="P:DNA integration"/>
    <property type="evidence" value="ECO:0007669"/>
    <property type="project" value="UniProtKB-KW"/>
</dbReference>
<proteinExistence type="inferred from homology"/>
<name>A0A1Y6D2G6_9GAMM</name>
<evidence type="ECO:0000256" key="1">
    <source>
        <dbReference type="ARBA" id="ARBA00008857"/>
    </source>
</evidence>
<dbReference type="STRING" id="1760988.SAMN02949497_4250"/>
<dbReference type="EMBL" id="FXAM01000001">
    <property type="protein sequence ID" value="SMF96837.1"/>
    <property type="molecule type" value="Genomic_DNA"/>
</dbReference>
<organism evidence="8 9">
    <name type="scientific">Methylomagnum ishizawai</name>
    <dbReference type="NCBI Taxonomy" id="1760988"/>
    <lineage>
        <taxon>Bacteria</taxon>
        <taxon>Pseudomonadati</taxon>
        <taxon>Pseudomonadota</taxon>
        <taxon>Gammaproteobacteria</taxon>
        <taxon>Methylococcales</taxon>
        <taxon>Methylococcaceae</taxon>
        <taxon>Methylomagnum</taxon>
    </lineage>
</organism>
<evidence type="ECO:0000256" key="2">
    <source>
        <dbReference type="ARBA" id="ARBA00022908"/>
    </source>
</evidence>
<evidence type="ECO:0000256" key="3">
    <source>
        <dbReference type="ARBA" id="ARBA00023125"/>
    </source>
</evidence>
<comment type="similarity">
    <text evidence="1">Belongs to the 'phage' integrase family.</text>
</comment>
<keyword evidence="4" id="KW-0233">DNA recombination</keyword>
<evidence type="ECO:0000256" key="4">
    <source>
        <dbReference type="ARBA" id="ARBA00023172"/>
    </source>
</evidence>
<keyword evidence="3 5" id="KW-0238">DNA-binding</keyword>
<evidence type="ECO:0000256" key="5">
    <source>
        <dbReference type="PROSITE-ProRule" id="PRU01248"/>
    </source>
</evidence>
<dbReference type="InterPro" id="IPR050090">
    <property type="entry name" value="Tyrosine_recombinase_XerCD"/>
</dbReference>
<dbReference type="Gene3D" id="1.10.150.130">
    <property type="match status" value="1"/>
</dbReference>
<dbReference type="AlphaFoldDB" id="A0A1Y6D2G6"/>
<dbReference type="InterPro" id="IPR013762">
    <property type="entry name" value="Integrase-like_cat_sf"/>
</dbReference>
<dbReference type="InterPro" id="IPR044068">
    <property type="entry name" value="CB"/>
</dbReference>
<evidence type="ECO:0000259" key="7">
    <source>
        <dbReference type="PROSITE" id="PS51900"/>
    </source>
</evidence>
<evidence type="ECO:0000259" key="6">
    <source>
        <dbReference type="PROSITE" id="PS51898"/>
    </source>
</evidence>
<keyword evidence="2" id="KW-0229">DNA integration</keyword>
<feature type="domain" description="Core-binding (CB)" evidence="7">
    <location>
        <begin position="62"/>
        <end position="152"/>
    </location>
</feature>